<dbReference type="SUPFAM" id="SSF52047">
    <property type="entry name" value="RNI-like"/>
    <property type="match status" value="1"/>
</dbReference>
<gene>
    <name evidence="1" type="ORF">K493DRAFT_347668</name>
</gene>
<dbReference type="GO" id="GO:0019005">
    <property type="term" value="C:SCF ubiquitin ligase complex"/>
    <property type="evidence" value="ECO:0007669"/>
    <property type="project" value="TreeGrafter"/>
</dbReference>
<proteinExistence type="predicted"/>
<dbReference type="InParanoid" id="A0A1Y1YT57"/>
<dbReference type="EMBL" id="MCFE01000078">
    <property type="protein sequence ID" value="ORY00755.1"/>
    <property type="molecule type" value="Genomic_DNA"/>
</dbReference>
<sequence>MNTVAVNSKVARCVRELDLERYKGNLLSLHLIERLIKFLPYLHTLSILSFDNYMQRRPSSSFLSSLFFTFPSLKRLTFTATTCDHSLIVDIGYVIKQCPYLEELKLLMNFNPSNHICQKPKFNEETLGLFEEIGPLKHLKSLEIAGPFVENFLFSLLLPRIPNLTKLTVAGGVFTAKYIEQISDACPNITSLNFIRFDDTLKLFDQICLDIARYFPKQLTELSISLSTVRDASSALWKSLGKSVTSISLYNTKLTNADIKSLAEHIGSSLHTLRLQNVMHNQKPGIRAWTAILCRCGSSLKVLDISRNNLMNDRIGHLVARHCRSLYSLSIAKTKISKESIEPMVCSNRSGLKYLNLSGVRLNEQIVHMVATHCKNLRNLRLQTFSTMMDDTNLCPLLKGIGGQLQFLDLRGRIMNSKLCKEVARNCPNLRAISFCNNSKLRDEDVLSLLLLRPNLQIINLHCQKCFFVKGGLSGSLISQIREHGIYGDTWWYQESDRDYIAPYHKLAGMLD</sequence>
<accession>A0A1Y1YT57</accession>
<dbReference type="GO" id="GO:0031146">
    <property type="term" value="P:SCF-dependent proteasomal ubiquitin-dependent protein catabolic process"/>
    <property type="evidence" value="ECO:0007669"/>
    <property type="project" value="TreeGrafter"/>
</dbReference>
<evidence type="ECO:0000313" key="1">
    <source>
        <dbReference type="EMBL" id="ORY00755.1"/>
    </source>
</evidence>
<dbReference type="Proteomes" id="UP000193498">
    <property type="component" value="Unassembled WGS sequence"/>
</dbReference>
<protein>
    <submittedName>
        <fullName evidence="1">RNI-like protein</fullName>
    </submittedName>
</protein>
<organism evidence="1 2">
    <name type="scientific">Basidiobolus meristosporus CBS 931.73</name>
    <dbReference type="NCBI Taxonomy" id="1314790"/>
    <lineage>
        <taxon>Eukaryota</taxon>
        <taxon>Fungi</taxon>
        <taxon>Fungi incertae sedis</taxon>
        <taxon>Zoopagomycota</taxon>
        <taxon>Entomophthoromycotina</taxon>
        <taxon>Basidiobolomycetes</taxon>
        <taxon>Basidiobolales</taxon>
        <taxon>Basidiobolaceae</taxon>
        <taxon>Basidiobolus</taxon>
    </lineage>
</organism>
<dbReference type="AlphaFoldDB" id="A0A1Y1YT57"/>
<keyword evidence="2" id="KW-1185">Reference proteome</keyword>
<dbReference type="Gene3D" id="3.80.10.10">
    <property type="entry name" value="Ribonuclease Inhibitor"/>
    <property type="match status" value="1"/>
</dbReference>
<comment type="caution">
    <text evidence="1">The sequence shown here is derived from an EMBL/GenBank/DDBJ whole genome shotgun (WGS) entry which is preliminary data.</text>
</comment>
<reference evidence="1 2" key="1">
    <citation type="submission" date="2016-07" db="EMBL/GenBank/DDBJ databases">
        <title>Pervasive Adenine N6-methylation of Active Genes in Fungi.</title>
        <authorList>
            <consortium name="DOE Joint Genome Institute"/>
            <person name="Mondo S.J."/>
            <person name="Dannebaum R.O."/>
            <person name="Kuo R.C."/>
            <person name="Labutti K."/>
            <person name="Haridas S."/>
            <person name="Kuo A."/>
            <person name="Salamov A."/>
            <person name="Ahrendt S.R."/>
            <person name="Lipzen A."/>
            <person name="Sullivan W."/>
            <person name="Andreopoulos W.B."/>
            <person name="Clum A."/>
            <person name="Lindquist E."/>
            <person name="Daum C."/>
            <person name="Ramamoorthy G.K."/>
            <person name="Gryganskyi A."/>
            <person name="Culley D."/>
            <person name="Magnuson J.K."/>
            <person name="James T.Y."/>
            <person name="O'Malley M.A."/>
            <person name="Stajich J.E."/>
            <person name="Spatafora J.W."/>
            <person name="Visel A."/>
            <person name="Grigoriev I.V."/>
        </authorList>
    </citation>
    <scope>NUCLEOTIDE SEQUENCE [LARGE SCALE GENOMIC DNA]</scope>
    <source>
        <strain evidence="1 2">CBS 931.73</strain>
    </source>
</reference>
<dbReference type="PANTHER" id="PTHR13318">
    <property type="entry name" value="PARTNER OF PAIRED, ISOFORM B-RELATED"/>
    <property type="match status" value="1"/>
</dbReference>
<dbReference type="InterPro" id="IPR032675">
    <property type="entry name" value="LRR_dom_sf"/>
</dbReference>
<evidence type="ECO:0000313" key="2">
    <source>
        <dbReference type="Proteomes" id="UP000193498"/>
    </source>
</evidence>
<name>A0A1Y1YT57_9FUNG</name>
<dbReference type="OrthoDB" id="2130095at2759"/>